<gene>
    <name evidence="3" type="ORF">GCM10022281_00720</name>
</gene>
<dbReference type="InterPro" id="IPR042047">
    <property type="entry name" value="SleB_dom1"/>
</dbReference>
<accession>A0ABP7TH76</accession>
<evidence type="ECO:0000313" key="3">
    <source>
        <dbReference type="EMBL" id="GAA4026010.1"/>
    </source>
</evidence>
<name>A0ABP7TH76_9SPHN</name>
<comment type="caution">
    <text evidence="3">The sequence shown here is derived from an EMBL/GenBank/DDBJ whole genome shotgun (WGS) entry which is preliminary data.</text>
</comment>
<sequence length="383" mass="40478">MTSLALPPARPTAARSARDLLRAHPREAVGGLLLAGAALASIAAAAVPHETASVRQQEAATPVTAVQQMTPFAVRQVAPDEAQRLNAAVPLSGGPNPAAAPFVLKTDAKTYARAEECLAQAIYYEAAREPEEGQRAVAQVVLNRVRHPAYPATICGVVYQGAERPTGCQFSFTCDGSLASAPMRSYWDRAKRLADEALKGHVAAEVGNATHYHANYVLPYWAPTLVKNAVLGAHIFYRWPGGWGQPNAFSQKWARKEPDPKGLKMAALAAEARFAAMKPETEDTPALVAQARQELPPELAKLVEAEIGPDGKGRVAMRINAPRHDQMTREAAQAAEKNMIGSASSSLKWGLTGADTEAASQTPLGKKPADPAPAPAPAAASSN</sequence>
<evidence type="ECO:0000313" key="4">
    <source>
        <dbReference type="Proteomes" id="UP001424459"/>
    </source>
</evidence>
<dbReference type="Pfam" id="PF07486">
    <property type="entry name" value="Hydrolase_2"/>
    <property type="match status" value="1"/>
</dbReference>
<keyword evidence="4" id="KW-1185">Reference proteome</keyword>
<dbReference type="Proteomes" id="UP001424459">
    <property type="component" value="Unassembled WGS sequence"/>
</dbReference>
<dbReference type="Gene3D" id="1.10.10.2520">
    <property type="entry name" value="Cell wall hydrolase SleB, domain 1"/>
    <property type="match status" value="1"/>
</dbReference>
<feature type="domain" description="Cell wall hydrolase SleB" evidence="2">
    <location>
        <begin position="129"/>
        <end position="237"/>
    </location>
</feature>
<reference evidence="4" key="1">
    <citation type="journal article" date="2019" name="Int. J. Syst. Evol. Microbiol.">
        <title>The Global Catalogue of Microorganisms (GCM) 10K type strain sequencing project: providing services to taxonomists for standard genome sequencing and annotation.</title>
        <authorList>
            <consortium name="The Broad Institute Genomics Platform"/>
            <consortium name="The Broad Institute Genome Sequencing Center for Infectious Disease"/>
            <person name="Wu L."/>
            <person name="Ma J."/>
        </authorList>
    </citation>
    <scope>NUCLEOTIDE SEQUENCE [LARGE SCALE GENOMIC DNA]</scope>
    <source>
        <strain evidence="4">JCM 17564</strain>
    </source>
</reference>
<dbReference type="EMBL" id="BAABBR010000001">
    <property type="protein sequence ID" value="GAA4026010.1"/>
    <property type="molecule type" value="Genomic_DNA"/>
</dbReference>
<proteinExistence type="predicted"/>
<evidence type="ECO:0000256" key="1">
    <source>
        <dbReference type="SAM" id="MobiDB-lite"/>
    </source>
</evidence>
<protein>
    <recommendedName>
        <fullName evidence="2">Cell wall hydrolase SleB domain-containing protein</fullName>
    </recommendedName>
</protein>
<evidence type="ECO:0000259" key="2">
    <source>
        <dbReference type="Pfam" id="PF07486"/>
    </source>
</evidence>
<dbReference type="InterPro" id="IPR011105">
    <property type="entry name" value="Cell_wall_hydrolase_SleB"/>
</dbReference>
<organism evidence="3 4">
    <name type="scientific">Sphingomonas rosea</name>
    <dbReference type="NCBI Taxonomy" id="335605"/>
    <lineage>
        <taxon>Bacteria</taxon>
        <taxon>Pseudomonadati</taxon>
        <taxon>Pseudomonadota</taxon>
        <taxon>Alphaproteobacteria</taxon>
        <taxon>Sphingomonadales</taxon>
        <taxon>Sphingomonadaceae</taxon>
        <taxon>Sphingomonas</taxon>
    </lineage>
</organism>
<feature type="region of interest" description="Disordered" evidence="1">
    <location>
        <begin position="325"/>
        <end position="383"/>
    </location>
</feature>